<feature type="compositionally biased region" description="Polar residues" evidence="6">
    <location>
        <begin position="106"/>
        <end position="122"/>
    </location>
</feature>
<evidence type="ECO:0000313" key="9">
    <source>
        <dbReference type="Proteomes" id="UP001166286"/>
    </source>
</evidence>
<keyword evidence="9" id="KW-1185">Reference proteome</keyword>
<protein>
    <recommendedName>
        <fullName evidence="7">GRIP domain-containing protein</fullName>
    </recommendedName>
</protein>
<evidence type="ECO:0000313" key="8">
    <source>
        <dbReference type="EMBL" id="KAK0508508.1"/>
    </source>
</evidence>
<feature type="compositionally biased region" description="Basic residues" evidence="6">
    <location>
        <begin position="565"/>
        <end position="576"/>
    </location>
</feature>
<dbReference type="Pfam" id="PF01465">
    <property type="entry name" value="GRIP"/>
    <property type="match status" value="1"/>
</dbReference>
<dbReference type="SUPFAM" id="SSF90257">
    <property type="entry name" value="Myosin rod fragments"/>
    <property type="match status" value="1"/>
</dbReference>
<dbReference type="Gene3D" id="1.20.58.60">
    <property type="match status" value="1"/>
</dbReference>
<dbReference type="InterPro" id="IPR051952">
    <property type="entry name" value="Golgi-autophagy_related"/>
</dbReference>
<evidence type="ECO:0000256" key="2">
    <source>
        <dbReference type="ARBA" id="ARBA00004496"/>
    </source>
</evidence>
<name>A0AA39QVJ8_9LECA</name>
<dbReference type="GO" id="GO:0005794">
    <property type="term" value="C:Golgi apparatus"/>
    <property type="evidence" value="ECO:0007669"/>
    <property type="project" value="TreeGrafter"/>
</dbReference>
<feature type="domain" description="GRIP" evidence="7">
    <location>
        <begin position="1152"/>
        <end position="1202"/>
    </location>
</feature>
<dbReference type="PANTHER" id="PTHR23157:SF25">
    <property type="entry name" value="GRIP AND COILED-COIL DOMAIN-CONTAINING PROTEIN 1"/>
    <property type="match status" value="1"/>
</dbReference>
<evidence type="ECO:0000256" key="3">
    <source>
        <dbReference type="ARBA" id="ARBA00022490"/>
    </source>
</evidence>
<keyword evidence="5" id="KW-0472">Membrane</keyword>
<feature type="compositionally biased region" description="Polar residues" evidence="6">
    <location>
        <begin position="540"/>
        <end position="562"/>
    </location>
</feature>
<evidence type="ECO:0000256" key="1">
    <source>
        <dbReference type="ARBA" id="ARBA00004184"/>
    </source>
</evidence>
<sequence>MSMFSRLKGVIDSTIAEEQARQRFSQSSPSRSNSRAKRPASRNLSPNKRPQGIRGRQDGDPPAKGPDPADFESEFVIEDDGSSRSGTPRPVADQNGVAATEKAPAENTSSESNQGTGETATSADEPRSSSDLPTDVRVKLRKLEKLESRYHELLRSYRVAHARVLSIEPFETSLRENTPLTSINDPKALVEYLNQLNLKGDMVLDELKRVSNDRDTYKQKLSEAEKSAKEAWDEVANLQNLKESKGQSEDSGAQASDQRLDDENGGEDIGDGDPLAATAKSPPPSIKSPTLSARGLSLFSTKPKVTESPKLRQGSEDLFSYDSEIPRLETEVQERDQKIKHLESEVKSLKGDLAVTRESTQSMVQTLEEATRELNTLRDGKERSASEVKEQLAIADQLRADLHAAQTKLEELRTTNNTRDTGRVSELEKQLDEARSELERVQSVANESTKHARHVEELKLTFRTMETEIIELRAESEKSEKKIETLNSLVSTLRTQLGEAEGTNQDLRVVVQKSSKAYEELQEKMKHLESERQLLDEPSNVETPMQPSQSTATEPVNAQDTSNAAKKKNKKKKKGGKATTEQERETQSEPTKEISSSAEGSKEPSEAATISRLQDELRQLRALLDEKDAAIDRIGGKLKDQDGLREEIETLRDDLVNVGQEHVEAKDKVKELVAEKHALQKTVADLEKDIAELQGAHASSTAGSEQKQKDLLAQFEELKIKATTLQTDLSAAQQLASSRFKDLNDLRNVLQKAQPEINTLRSEAAEAKSLKEALGKKEAEFKRLDSRHEEMRAEVAKARQIIVERESEMKTLNQKVAQESNSKLRAEEAGSKAIQDAQRLETEKRQAIESLDRLSRELSKAREDLTSSKARLKELEQQLSKMRSESDGLKEEVELKTAQYASAQSLMASMRDQTAEMAMQMKEARERCESLDEEVAEAHRLLGERSREGETMRRLLADVEGRADARTREMKERMDVAIEERDRAEEEAATAGRRRARELEDLRNKYRDLERNLKRAEEDKEELEIAQRDWKRRREELEHRASQSSKEFDDIRKAMGELRDALDESERQARELEKQKAELRRSVEDTQHRLEKLQKANKSMADEISKIQAAKAKAGPEGPSSRTSIDSSPRVGSPAPSSRTGSATLINAPNGQPPGTMDYVYLKNVLLQFLEQKDKKHQVQLIPVLGMLLHFDRKDEQKWMSAITTKS</sequence>
<feature type="compositionally biased region" description="Basic and acidic residues" evidence="6">
    <location>
        <begin position="966"/>
        <end position="986"/>
    </location>
</feature>
<feature type="compositionally biased region" description="Acidic residues" evidence="6">
    <location>
        <begin position="69"/>
        <end position="80"/>
    </location>
</feature>
<feature type="region of interest" description="Disordered" evidence="6">
    <location>
        <begin position="1108"/>
        <end position="1151"/>
    </location>
</feature>
<reference evidence="8" key="1">
    <citation type="submission" date="2023-03" db="EMBL/GenBank/DDBJ databases">
        <title>Complete genome of Cladonia borealis.</title>
        <authorList>
            <person name="Park H."/>
        </authorList>
    </citation>
    <scope>NUCLEOTIDE SEQUENCE</scope>
    <source>
        <strain evidence="8">ANT050790</strain>
    </source>
</reference>
<evidence type="ECO:0000256" key="5">
    <source>
        <dbReference type="ARBA" id="ARBA00023136"/>
    </source>
</evidence>
<organism evidence="8 9">
    <name type="scientific">Cladonia borealis</name>
    <dbReference type="NCBI Taxonomy" id="184061"/>
    <lineage>
        <taxon>Eukaryota</taxon>
        <taxon>Fungi</taxon>
        <taxon>Dikarya</taxon>
        <taxon>Ascomycota</taxon>
        <taxon>Pezizomycotina</taxon>
        <taxon>Lecanoromycetes</taxon>
        <taxon>OSLEUM clade</taxon>
        <taxon>Lecanoromycetidae</taxon>
        <taxon>Lecanorales</taxon>
        <taxon>Lecanorineae</taxon>
        <taxon>Cladoniaceae</taxon>
        <taxon>Cladonia</taxon>
    </lineage>
</organism>
<keyword evidence="3" id="KW-0963">Cytoplasm</keyword>
<proteinExistence type="predicted"/>
<dbReference type="InterPro" id="IPR000237">
    <property type="entry name" value="GRIP_dom"/>
</dbReference>
<comment type="subcellular location">
    <subcellularLocation>
        <location evidence="2">Cytoplasm</location>
    </subcellularLocation>
    <subcellularLocation>
        <location evidence="1">Endomembrane system</location>
        <topology evidence="1">Peripheral membrane protein</topology>
    </subcellularLocation>
</comment>
<dbReference type="SMART" id="SM00755">
    <property type="entry name" value="Grip"/>
    <property type="match status" value="1"/>
</dbReference>
<evidence type="ECO:0000259" key="7">
    <source>
        <dbReference type="PROSITE" id="PS50913"/>
    </source>
</evidence>
<dbReference type="Proteomes" id="UP001166286">
    <property type="component" value="Unassembled WGS sequence"/>
</dbReference>
<feature type="compositionally biased region" description="Basic and acidic residues" evidence="6">
    <location>
        <begin position="580"/>
        <end position="592"/>
    </location>
</feature>
<comment type="caution">
    <text evidence="8">The sequence shown here is derived from an EMBL/GenBank/DDBJ whole genome shotgun (WGS) entry which is preliminary data.</text>
</comment>
<feature type="region of interest" description="Disordered" evidence="6">
    <location>
        <begin position="1"/>
        <end position="135"/>
    </location>
</feature>
<feature type="region of interest" description="Disordered" evidence="6">
    <location>
        <begin position="966"/>
        <end position="1087"/>
    </location>
</feature>
<evidence type="ECO:0000256" key="6">
    <source>
        <dbReference type="SAM" id="MobiDB-lite"/>
    </source>
</evidence>
<dbReference type="PANTHER" id="PTHR23157">
    <property type="entry name" value="GRIP AND COILED-COIL DOMAIN-CONTAINING PROTEIN 1"/>
    <property type="match status" value="1"/>
</dbReference>
<feature type="compositionally biased region" description="Polar residues" evidence="6">
    <location>
        <begin position="1135"/>
        <end position="1150"/>
    </location>
</feature>
<feature type="region of interest" description="Disordered" evidence="6">
    <location>
        <begin position="531"/>
        <end position="611"/>
    </location>
</feature>
<dbReference type="Gene3D" id="1.20.5.340">
    <property type="match status" value="1"/>
</dbReference>
<dbReference type="EMBL" id="JAFEKC020000020">
    <property type="protein sequence ID" value="KAK0508508.1"/>
    <property type="molecule type" value="Genomic_DNA"/>
</dbReference>
<gene>
    <name evidence="8" type="ORF">JMJ35_008784</name>
</gene>
<feature type="compositionally biased region" description="Basic and acidic residues" evidence="6">
    <location>
        <begin position="124"/>
        <end position="135"/>
    </location>
</feature>
<keyword evidence="4" id="KW-0175">Coiled coil</keyword>
<evidence type="ECO:0000256" key="4">
    <source>
        <dbReference type="ARBA" id="ARBA00023054"/>
    </source>
</evidence>
<dbReference type="AlphaFoldDB" id="A0AA39QVJ8"/>
<feature type="compositionally biased region" description="Low complexity" evidence="6">
    <location>
        <begin position="22"/>
        <end position="33"/>
    </location>
</feature>
<feature type="compositionally biased region" description="Basic and acidic residues" evidence="6">
    <location>
        <begin position="997"/>
        <end position="1087"/>
    </location>
</feature>
<accession>A0AA39QVJ8</accession>
<feature type="region of interest" description="Disordered" evidence="6">
    <location>
        <begin position="818"/>
        <end position="838"/>
    </location>
</feature>
<feature type="region of interest" description="Disordered" evidence="6">
    <location>
        <begin position="239"/>
        <end position="292"/>
    </location>
</feature>
<dbReference type="PROSITE" id="PS50913">
    <property type="entry name" value="GRIP"/>
    <property type="match status" value="1"/>
</dbReference>